<dbReference type="AlphaFoldDB" id="A0A8X9A291"/>
<protein>
    <submittedName>
        <fullName evidence="2">Uncharacterized protein</fullName>
    </submittedName>
</protein>
<proteinExistence type="predicted"/>
<dbReference type="Pfam" id="PF00201">
    <property type="entry name" value="UDPGT"/>
    <property type="match status" value="1"/>
</dbReference>
<dbReference type="Gene3D" id="3.40.50.2000">
    <property type="entry name" value="Glycogen Phosphorylase B"/>
    <property type="match status" value="3"/>
</dbReference>
<evidence type="ECO:0000256" key="1">
    <source>
        <dbReference type="ARBA" id="ARBA00022679"/>
    </source>
</evidence>
<evidence type="ECO:0000313" key="3">
    <source>
        <dbReference type="Proteomes" id="UP000298416"/>
    </source>
</evidence>
<comment type="caution">
    <text evidence="2">The sequence shown here is derived from an EMBL/GenBank/DDBJ whole genome shotgun (WGS) entry which is preliminary data.</text>
</comment>
<dbReference type="PANTHER" id="PTHR48044">
    <property type="entry name" value="GLYCOSYLTRANSFERASE"/>
    <property type="match status" value="1"/>
</dbReference>
<dbReference type="EMBL" id="PNBA02000004">
    <property type="protein sequence ID" value="KAG6427052.1"/>
    <property type="molecule type" value="Genomic_DNA"/>
</dbReference>
<name>A0A8X9A291_SALSN</name>
<dbReference type="PANTHER" id="PTHR48044:SF39">
    <property type="entry name" value="GLYCOSYLTRANSFERASE"/>
    <property type="match status" value="1"/>
</dbReference>
<dbReference type="GO" id="GO:1901135">
    <property type="term" value="P:carbohydrate derivative metabolic process"/>
    <property type="evidence" value="ECO:0007669"/>
    <property type="project" value="UniProtKB-ARBA"/>
</dbReference>
<dbReference type="GO" id="GO:0008194">
    <property type="term" value="F:UDP-glycosyltransferase activity"/>
    <property type="evidence" value="ECO:0007669"/>
    <property type="project" value="InterPro"/>
</dbReference>
<reference evidence="2" key="1">
    <citation type="submission" date="2018-01" db="EMBL/GenBank/DDBJ databases">
        <authorList>
            <person name="Mao J.F."/>
        </authorList>
    </citation>
    <scope>NUCLEOTIDE SEQUENCE</scope>
    <source>
        <strain evidence="2">Huo1</strain>
        <tissue evidence="2">Leaf</tissue>
    </source>
</reference>
<dbReference type="Proteomes" id="UP000298416">
    <property type="component" value="Unassembled WGS sequence"/>
</dbReference>
<organism evidence="2">
    <name type="scientific">Salvia splendens</name>
    <name type="common">Scarlet sage</name>
    <dbReference type="NCBI Taxonomy" id="180675"/>
    <lineage>
        <taxon>Eukaryota</taxon>
        <taxon>Viridiplantae</taxon>
        <taxon>Streptophyta</taxon>
        <taxon>Embryophyta</taxon>
        <taxon>Tracheophyta</taxon>
        <taxon>Spermatophyta</taxon>
        <taxon>Magnoliopsida</taxon>
        <taxon>eudicotyledons</taxon>
        <taxon>Gunneridae</taxon>
        <taxon>Pentapetalae</taxon>
        <taxon>asterids</taxon>
        <taxon>lamiids</taxon>
        <taxon>Lamiales</taxon>
        <taxon>Lamiaceae</taxon>
        <taxon>Nepetoideae</taxon>
        <taxon>Mentheae</taxon>
        <taxon>Salviinae</taxon>
        <taxon>Salvia</taxon>
        <taxon>Salvia subgen. Calosphace</taxon>
        <taxon>core Calosphace</taxon>
    </lineage>
</organism>
<dbReference type="SUPFAM" id="SSF53756">
    <property type="entry name" value="UDP-Glycosyltransferase/glycogen phosphorylase"/>
    <property type="match status" value="1"/>
</dbReference>
<accession>A0A8X9A291</accession>
<gene>
    <name evidence="2" type="ORF">SASPL_111291</name>
</gene>
<evidence type="ECO:0000313" key="2">
    <source>
        <dbReference type="EMBL" id="KAG6427052.1"/>
    </source>
</evidence>
<reference evidence="2" key="2">
    <citation type="submission" date="2020-08" db="EMBL/GenBank/DDBJ databases">
        <title>Plant Genome Project.</title>
        <authorList>
            <person name="Zhang R.-G."/>
        </authorList>
    </citation>
    <scope>NUCLEOTIDE SEQUENCE</scope>
    <source>
        <strain evidence="2">Huo1</strain>
        <tissue evidence="2">Leaf</tissue>
    </source>
</reference>
<keyword evidence="3" id="KW-1185">Reference proteome</keyword>
<keyword evidence="1" id="KW-0808">Transferase</keyword>
<sequence length="336" mass="37320">MNEQRTRLLDLPWKTTQATNDSAIFLMRHKGNLDNLKAIGLQGASVRILQILRGRCCKNMLLAPFNIAKESHGPLCLPKLKTSHLLFITSSSVMFHHFKNPDTEFPYKNIREREKGSVGVNKSCKIVLIKGFRGIEGRYIDYVSGLTGKRFVPVGPLVQKPSIDDAGNSEVLSWLDKKEAKSTVFVSFGSEYFLSKEDMDGIALGLLLSKVNFIWVVRFPEGVMRNGCLEKKFPEGFLAKVVDRGLVGHCGWNSVMESLKFGVPIIAVPMHLDQPINARLVEEVSLGTEVLRDRDGRLNAETAAAVINHVVVEDGGGDVRGKADDIKTKLNQYKAI</sequence>
<dbReference type="CDD" id="cd03784">
    <property type="entry name" value="GT1_Gtf-like"/>
    <property type="match status" value="1"/>
</dbReference>
<dbReference type="InterPro" id="IPR002213">
    <property type="entry name" value="UDP_glucos_trans"/>
</dbReference>